<protein>
    <submittedName>
        <fullName evidence="1">Uncharacterized protein</fullName>
    </submittedName>
</protein>
<sequence length="354" mass="40378">MATETLGRNRIDSAEVDLFDDHAGYDDETGVRFAVGLTVEERRQATILYHLFNELWGVCLVVGDPGTGKDLFGNYIAHKIKRYFPHKRIVRDEKPRRLFGSYAGLFNEQVLSDDLKRMRALAQGVGVVAAGLALEKAADDWVTSDGQVLLKNSLLYLTEYWRYCYNREPNNPMNKTMGAIHKEKRHLDCLILGTGQLASELDKKTCLPWVDWKVTCTRSARNITGFIYYVQRVKYYKKRDEFIAIGQPFPISFDAGRPRPELGDGLIRIRKAAYRPETEEERIVLTVIQSGACTFEDLVDLLKAKGDMDEGEILATLKELKFRKHKRAVDYPCFFGLYNSKSAPQVKTTLGMEE</sequence>
<reference evidence="1" key="1">
    <citation type="journal article" date="2015" name="Nature">
        <title>Complex archaea that bridge the gap between prokaryotes and eukaryotes.</title>
        <authorList>
            <person name="Spang A."/>
            <person name="Saw J.H."/>
            <person name="Jorgensen S.L."/>
            <person name="Zaremba-Niedzwiedzka K."/>
            <person name="Martijn J."/>
            <person name="Lind A.E."/>
            <person name="van Eijk R."/>
            <person name="Schleper C."/>
            <person name="Guy L."/>
            <person name="Ettema T.J."/>
        </authorList>
    </citation>
    <scope>NUCLEOTIDE SEQUENCE</scope>
</reference>
<organism evidence="1">
    <name type="scientific">marine sediment metagenome</name>
    <dbReference type="NCBI Taxonomy" id="412755"/>
    <lineage>
        <taxon>unclassified sequences</taxon>
        <taxon>metagenomes</taxon>
        <taxon>ecological metagenomes</taxon>
    </lineage>
</organism>
<name>A0A0F9SBK5_9ZZZZ</name>
<comment type="caution">
    <text evidence="1">The sequence shown here is derived from an EMBL/GenBank/DDBJ whole genome shotgun (WGS) entry which is preliminary data.</text>
</comment>
<accession>A0A0F9SBK5</accession>
<gene>
    <name evidence="1" type="ORF">LCGC14_0539990</name>
</gene>
<dbReference type="SUPFAM" id="SSF52540">
    <property type="entry name" value="P-loop containing nucleoside triphosphate hydrolases"/>
    <property type="match status" value="1"/>
</dbReference>
<dbReference type="AlphaFoldDB" id="A0A0F9SBK5"/>
<dbReference type="InterPro" id="IPR027417">
    <property type="entry name" value="P-loop_NTPase"/>
</dbReference>
<evidence type="ECO:0000313" key="1">
    <source>
        <dbReference type="EMBL" id="KKN59672.1"/>
    </source>
</evidence>
<dbReference type="EMBL" id="LAZR01000719">
    <property type="protein sequence ID" value="KKN59672.1"/>
    <property type="molecule type" value="Genomic_DNA"/>
</dbReference>
<proteinExistence type="predicted"/>